<organism evidence="1 2">
    <name type="scientific">Coleofasciculus chthonoplastes PCC 7420</name>
    <dbReference type="NCBI Taxonomy" id="118168"/>
    <lineage>
        <taxon>Bacteria</taxon>
        <taxon>Bacillati</taxon>
        <taxon>Cyanobacteriota</taxon>
        <taxon>Cyanophyceae</taxon>
        <taxon>Coleofasciculales</taxon>
        <taxon>Coleofasciculaceae</taxon>
        <taxon>Coleofasciculus</taxon>
    </lineage>
</organism>
<dbReference type="CDD" id="cd17036">
    <property type="entry name" value="T3SC_YbjN-like_1"/>
    <property type="match status" value="1"/>
</dbReference>
<name>B4VI18_9CYAN</name>
<gene>
    <name evidence="1" type="ORF">MC7420_7133</name>
</gene>
<dbReference type="Pfam" id="PF10722">
    <property type="entry name" value="YbjN"/>
    <property type="match status" value="1"/>
</dbReference>
<dbReference type="SUPFAM" id="SSF69635">
    <property type="entry name" value="Type III secretory system chaperone-like"/>
    <property type="match status" value="1"/>
</dbReference>
<sequence>MLYKIVNSYRETFMTTQKSSSETVSTEGLSTEEMVPTEFIQDKTTVNYVETIETVISSLEQDDSAMVSHNDEGYLWKFKYGSVEVFVQLTGSTDEDTFTVWSSVLNLPAEKEAELMRRLLEMNWSDTFESRFGIVDDQVVVLSSRTVAELSPGEISRAITIVATIADDNDEALQEEFGAA</sequence>
<accession>B4VI18</accession>
<evidence type="ECO:0000313" key="1">
    <source>
        <dbReference type="EMBL" id="EDX78480.1"/>
    </source>
</evidence>
<protein>
    <submittedName>
        <fullName evidence="1">Conserved domain protein</fullName>
    </submittedName>
</protein>
<dbReference type="Gene3D" id="3.30.1460.10">
    <property type="match status" value="1"/>
</dbReference>
<dbReference type="InterPro" id="IPR019660">
    <property type="entry name" value="Put_sensory_transdc_reg_YbjN"/>
</dbReference>
<dbReference type="Proteomes" id="UP000003835">
    <property type="component" value="Unassembled WGS sequence"/>
</dbReference>
<dbReference type="EMBL" id="DS989841">
    <property type="protein sequence ID" value="EDX78480.1"/>
    <property type="molecule type" value="Genomic_DNA"/>
</dbReference>
<evidence type="ECO:0000313" key="2">
    <source>
        <dbReference type="Proteomes" id="UP000003835"/>
    </source>
</evidence>
<dbReference type="AlphaFoldDB" id="B4VI18"/>
<keyword evidence="2" id="KW-1185">Reference proteome</keyword>
<reference evidence="1 2" key="1">
    <citation type="submission" date="2008-07" db="EMBL/GenBank/DDBJ databases">
        <authorList>
            <person name="Tandeau de Marsac N."/>
            <person name="Ferriera S."/>
            <person name="Johnson J."/>
            <person name="Kravitz S."/>
            <person name="Beeson K."/>
            <person name="Sutton G."/>
            <person name="Rogers Y.-H."/>
            <person name="Friedman R."/>
            <person name="Frazier M."/>
            <person name="Venter J.C."/>
        </authorList>
    </citation>
    <scope>NUCLEOTIDE SEQUENCE [LARGE SCALE GENOMIC DNA]</scope>
    <source>
        <strain evidence="1 2">PCC 7420</strain>
    </source>
</reference>
<proteinExistence type="predicted"/>
<dbReference type="eggNOG" id="ENOG50314XV">
    <property type="taxonomic scope" value="Bacteria"/>
</dbReference>
<dbReference type="HOGENOM" id="CLU_119942_0_0_3"/>
<dbReference type="STRING" id="118168.MC7420_7133"/>